<dbReference type="RefSeq" id="WP_144899751.1">
    <property type="nucleotide sequence ID" value="NZ_VLKN01000005.1"/>
</dbReference>
<protein>
    <submittedName>
        <fullName evidence="1">Uncharacterized protein</fullName>
    </submittedName>
</protein>
<gene>
    <name evidence="1" type="ORF">IP90_02254</name>
</gene>
<reference evidence="1 2" key="1">
    <citation type="journal article" date="2015" name="Stand. Genomic Sci.">
        <title>Genomic Encyclopedia of Bacterial and Archaeal Type Strains, Phase III: the genomes of soil and plant-associated and newly described type strains.</title>
        <authorList>
            <person name="Whitman W.B."/>
            <person name="Woyke T."/>
            <person name="Klenk H.P."/>
            <person name="Zhou Y."/>
            <person name="Lilburn T.G."/>
            <person name="Beck B.J."/>
            <person name="De Vos P."/>
            <person name="Vandamme P."/>
            <person name="Eisen J.A."/>
            <person name="Garrity G."/>
            <person name="Hugenholtz P."/>
            <person name="Kyrpides N.C."/>
        </authorList>
    </citation>
    <scope>NUCLEOTIDE SEQUENCE [LARGE SCALE GENOMIC DNA]</scope>
    <source>
        <strain evidence="1 2">CGMCC 1.10821</strain>
    </source>
</reference>
<evidence type="ECO:0000313" key="2">
    <source>
        <dbReference type="Proteomes" id="UP000315167"/>
    </source>
</evidence>
<evidence type="ECO:0000313" key="1">
    <source>
        <dbReference type="EMBL" id="TWI01695.1"/>
    </source>
</evidence>
<organism evidence="1 2">
    <name type="scientific">Luteimonas cucumeris</name>
    <dbReference type="NCBI Taxonomy" id="985012"/>
    <lineage>
        <taxon>Bacteria</taxon>
        <taxon>Pseudomonadati</taxon>
        <taxon>Pseudomonadota</taxon>
        <taxon>Gammaproteobacteria</taxon>
        <taxon>Lysobacterales</taxon>
        <taxon>Lysobacteraceae</taxon>
        <taxon>Luteimonas</taxon>
    </lineage>
</organism>
<sequence>MSKRDPVTFDVTPVWKQVTAELKTELLAFWKHNHAIGDPTRAEARANEAVCIARGGDGALCAVSTAVIRVLPRLRQPMYYYRLFFSTAVRGQDQVIPFYNRAREVLQAYNASLPAPESLGVLLELESGYLGAYYKQAYVPEADSTFIGYSPRGLQLRVSYFEGARLMAPTPLRQAVMQRR</sequence>
<dbReference type="Proteomes" id="UP000315167">
    <property type="component" value="Unassembled WGS sequence"/>
</dbReference>
<proteinExistence type="predicted"/>
<dbReference type="AlphaFoldDB" id="A0A562L234"/>
<comment type="caution">
    <text evidence="1">The sequence shown here is derived from an EMBL/GenBank/DDBJ whole genome shotgun (WGS) entry which is preliminary data.</text>
</comment>
<keyword evidence="2" id="KW-1185">Reference proteome</keyword>
<dbReference type="OrthoDB" id="5733524at2"/>
<dbReference type="EMBL" id="VLKN01000005">
    <property type="protein sequence ID" value="TWI01695.1"/>
    <property type="molecule type" value="Genomic_DNA"/>
</dbReference>
<name>A0A562L234_9GAMM</name>
<accession>A0A562L234</accession>